<proteinExistence type="predicted"/>
<keyword evidence="1" id="KW-1133">Transmembrane helix</keyword>
<organism evidence="2 3">
    <name type="scientific">Pseudodesulfovibrio sediminis</name>
    <dbReference type="NCBI Taxonomy" id="2810563"/>
    <lineage>
        <taxon>Bacteria</taxon>
        <taxon>Pseudomonadati</taxon>
        <taxon>Thermodesulfobacteriota</taxon>
        <taxon>Desulfovibrionia</taxon>
        <taxon>Desulfovibrionales</taxon>
        <taxon>Desulfovibrionaceae</taxon>
    </lineage>
</organism>
<evidence type="ECO:0000313" key="2">
    <source>
        <dbReference type="EMBL" id="BCS89053.1"/>
    </source>
</evidence>
<keyword evidence="1" id="KW-0472">Membrane</keyword>
<sequence>MAGKRLAYPWSSWPPTTQQRFFKLVLSGTATAFFAVFVGVYLFTGTLDQQIKAEKAQYSRVVPIVQEINMLHARQGDLAHLSVEEATRRILDDHALTEHTISFHETRISETMLGEEMTMTGLTLVMVTDFLKAIRDRASLQTPEFALTRNPDDPRLADVHLVLVR</sequence>
<gene>
    <name evidence="2" type="ORF">PSDVSF_22950</name>
</gene>
<dbReference type="Proteomes" id="UP001053296">
    <property type="component" value="Chromosome"/>
</dbReference>
<keyword evidence="3" id="KW-1185">Reference proteome</keyword>
<dbReference type="EMBL" id="AP024485">
    <property type="protein sequence ID" value="BCS89053.1"/>
    <property type="molecule type" value="Genomic_DNA"/>
</dbReference>
<protein>
    <submittedName>
        <fullName evidence="2">Uncharacterized protein</fullName>
    </submittedName>
</protein>
<evidence type="ECO:0000256" key="1">
    <source>
        <dbReference type="SAM" id="Phobius"/>
    </source>
</evidence>
<name>A0ABN6EW29_9BACT</name>
<dbReference type="RefSeq" id="WP_229591043.1">
    <property type="nucleotide sequence ID" value="NZ_AP024485.1"/>
</dbReference>
<accession>A0ABN6EW29</accession>
<feature type="transmembrane region" description="Helical" evidence="1">
    <location>
        <begin position="21"/>
        <end position="43"/>
    </location>
</feature>
<reference evidence="2" key="1">
    <citation type="journal article" date="2022" name="Arch. Microbiol.">
        <title>Pseudodesulfovibrio sediminis sp. nov., a mesophilic and neutrophilic sulfate-reducing bacterium isolated from sediment of a brackish lake.</title>
        <authorList>
            <person name="Takahashi A."/>
            <person name="Kojima H."/>
            <person name="Watanabe M."/>
            <person name="Fukui M."/>
        </authorList>
    </citation>
    <scope>NUCLEOTIDE SEQUENCE</scope>
    <source>
        <strain evidence="2">SF6</strain>
    </source>
</reference>
<evidence type="ECO:0000313" key="3">
    <source>
        <dbReference type="Proteomes" id="UP001053296"/>
    </source>
</evidence>
<keyword evidence="1" id="KW-0812">Transmembrane</keyword>